<comment type="caution">
    <text evidence="1">The sequence shown here is derived from an EMBL/GenBank/DDBJ whole genome shotgun (WGS) entry which is preliminary data.</text>
</comment>
<reference evidence="1 2" key="1">
    <citation type="journal article" date="2021" name="Hortic Res">
        <title>High-quality reference genome and annotation aids understanding of berry development for evergreen blueberry (Vaccinium darrowii).</title>
        <authorList>
            <person name="Yu J."/>
            <person name="Hulse-Kemp A.M."/>
            <person name="Babiker E."/>
            <person name="Staton M."/>
        </authorList>
    </citation>
    <scope>NUCLEOTIDE SEQUENCE [LARGE SCALE GENOMIC DNA]</scope>
    <source>
        <strain evidence="2">cv. NJ 8807/NJ 8810</strain>
        <tissue evidence="1">Young leaf</tissue>
    </source>
</reference>
<proteinExistence type="predicted"/>
<name>A0ACB7XWP2_9ERIC</name>
<dbReference type="Proteomes" id="UP000828048">
    <property type="component" value="Chromosome 5"/>
</dbReference>
<dbReference type="EMBL" id="CM037155">
    <property type="protein sequence ID" value="KAH7845388.1"/>
    <property type="molecule type" value="Genomic_DNA"/>
</dbReference>
<evidence type="ECO:0000313" key="2">
    <source>
        <dbReference type="Proteomes" id="UP000828048"/>
    </source>
</evidence>
<protein>
    <submittedName>
        <fullName evidence="1">Uncharacterized protein</fullName>
    </submittedName>
</protein>
<gene>
    <name evidence="1" type="ORF">Vadar_001417</name>
</gene>
<accession>A0ACB7XWP2</accession>
<evidence type="ECO:0000313" key="1">
    <source>
        <dbReference type="EMBL" id="KAH7845388.1"/>
    </source>
</evidence>
<organism evidence="1 2">
    <name type="scientific">Vaccinium darrowii</name>
    <dbReference type="NCBI Taxonomy" id="229202"/>
    <lineage>
        <taxon>Eukaryota</taxon>
        <taxon>Viridiplantae</taxon>
        <taxon>Streptophyta</taxon>
        <taxon>Embryophyta</taxon>
        <taxon>Tracheophyta</taxon>
        <taxon>Spermatophyta</taxon>
        <taxon>Magnoliopsida</taxon>
        <taxon>eudicotyledons</taxon>
        <taxon>Gunneridae</taxon>
        <taxon>Pentapetalae</taxon>
        <taxon>asterids</taxon>
        <taxon>Ericales</taxon>
        <taxon>Ericaceae</taxon>
        <taxon>Vaccinioideae</taxon>
        <taxon>Vaccinieae</taxon>
        <taxon>Vaccinium</taxon>
    </lineage>
</organism>
<keyword evidence="2" id="KW-1185">Reference proteome</keyword>
<sequence length="946" mass="108151">MTVKSLVQNSQLIHCEVSILNSDVTFLASFVYGANYYMDRHELWNSLNNIKSPNPWIVLGDFNSVRFPQEKSGSMSHWPSYMDDINTCLYSNELDDLRYSGCFFTWSNRQAPPYHISNKLDRVLVNDSWNSLYPHSSAFFPIPGVSDHSPGIVHLTPPPKKGSRPFKFFDFLAEHPQFLNIVQKVWRVIIIGNPMYCIVEKLRNLQADLKTLNTKEFSSISTRVKDAKFQLDTLQKRLGSNPFNPATQSQERIVYKQYLELARAEESLARQKSRIQWLNLGDQCTSFFFKSINNNRNRRKITTLTLSDTTVTHDPNEIKTAFVDFYTTLLGTPHHIPYLGTSRVEQLITNKLSTEQSHAMVIEITDEEIRDTFLSLNPHKAPGPDGYNAGFFQKAWSIVGHDVISAIKNFFRSGKLLRKVNSTSVALVPKVPNPSKISDFRPISCCNTLYKCIAKILSKRIRVALPYLIDSVQSSFVKGRRIADNIFLTQELMRGYHTSSPSPRCALKVDIMKAYDNVRWEFLWDILESMNFHPKMIQWIQACVSTASYNLNINGEPTGHILGKKGLRQGDPLSSYLFVIIMEVLTCILKEKAKLPDFHFHWRCERTKIINLCFADDLMIFCKGDLSSIKHIQASLIEFESLSGLAPSPGKSNIFFSGVNSSTKADILTLLGFKEGSLPIKYLGVPLLSTKLKHIDCKPLIDKITSKTKSWTNRDLTYAGRVQLIKSILFSMQTYWSSIFILPKKVIKEVESILRAFFWSGPDLKKTGAKVSWDHLCSPRQEGGLGFKSMHIWNKAAISKHIWFLIAGGEQSMWCQWVKSYLLKGRSFWEVKIPSNPSWIWRKILNLRPLVQHHIKTIIGNGDRTSLWFDDWHPLGPLAERFGPRIIYDSGLPRDAKVSAIIKNSKWAFPITQTIELNEVRSSMSSLPEPNLTIDHHRWTLTPDGK</sequence>